<feature type="region of interest" description="Disordered" evidence="1">
    <location>
        <begin position="1"/>
        <end position="32"/>
    </location>
</feature>
<dbReference type="EMBL" id="WTUW01000002">
    <property type="protein sequence ID" value="MZR30773.1"/>
    <property type="molecule type" value="Genomic_DNA"/>
</dbReference>
<gene>
    <name evidence="2" type="ORF">GQE98_09020</name>
</gene>
<evidence type="ECO:0000313" key="3">
    <source>
        <dbReference type="Proteomes" id="UP000476030"/>
    </source>
</evidence>
<proteinExistence type="predicted"/>
<dbReference type="Pfam" id="PF11994">
    <property type="entry name" value="DUF3489"/>
    <property type="match status" value="1"/>
</dbReference>
<evidence type="ECO:0000313" key="2">
    <source>
        <dbReference type="EMBL" id="MZR30773.1"/>
    </source>
</evidence>
<keyword evidence="3" id="KW-1185">Reference proteome</keyword>
<dbReference type="InterPro" id="IPR021880">
    <property type="entry name" value="DUF3489"/>
</dbReference>
<evidence type="ECO:0000256" key="1">
    <source>
        <dbReference type="SAM" id="MobiDB-lite"/>
    </source>
</evidence>
<feature type="compositionally biased region" description="Low complexity" evidence="1">
    <location>
        <begin position="17"/>
        <end position="26"/>
    </location>
</feature>
<reference evidence="2 3" key="1">
    <citation type="submission" date="2019-12" db="EMBL/GenBank/DDBJ databases">
        <title>Snethiella sp. nov. sp. isolated from sea sand.</title>
        <authorList>
            <person name="Kim J."/>
            <person name="Jeong S.E."/>
            <person name="Jung H.S."/>
            <person name="Jeon C.O."/>
        </authorList>
    </citation>
    <scope>NUCLEOTIDE SEQUENCE [LARGE SCALE GENOMIC DNA]</scope>
    <source>
        <strain evidence="2 3">DP05</strain>
    </source>
</reference>
<accession>A0A6L8W8D2</accession>
<name>A0A6L8W8D2_9PROT</name>
<organism evidence="2 3">
    <name type="scientific">Sneathiella litorea</name>
    <dbReference type="NCBI Taxonomy" id="2606216"/>
    <lineage>
        <taxon>Bacteria</taxon>
        <taxon>Pseudomonadati</taxon>
        <taxon>Pseudomonadota</taxon>
        <taxon>Alphaproteobacteria</taxon>
        <taxon>Sneathiellales</taxon>
        <taxon>Sneathiellaceae</taxon>
        <taxon>Sneathiella</taxon>
    </lineage>
</organism>
<sequence length="93" mass="9977">MASQTPKASTNTRENADTAAARKAAASTPTKLDRMITLLRQKKGASLEELCTVTGWQAHSVRGAIAGSLKKKGHAIISEKIDGVRRYRIGEAE</sequence>
<comment type="caution">
    <text evidence="2">The sequence shown here is derived from an EMBL/GenBank/DDBJ whole genome shotgun (WGS) entry which is preliminary data.</text>
</comment>
<protein>
    <submittedName>
        <fullName evidence="2">DUF3489 domain-containing protein</fullName>
    </submittedName>
</protein>
<dbReference type="RefSeq" id="WP_161315325.1">
    <property type="nucleotide sequence ID" value="NZ_WTUW01000002.1"/>
</dbReference>
<dbReference type="AlphaFoldDB" id="A0A6L8W8D2"/>
<dbReference type="Proteomes" id="UP000476030">
    <property type="component" value="Unassembled WGS sequence"/>
</dbReference>
<feature type="compositionally biased region" description="Polar residues" evidence="1">
    <location>
        <begin position="1"/>
        <end position="13"/>
    </location>
</feature>